<evidence type="ECO:0000313" key="4">
    <source>
        <dbReference type="Proteomes" id="UP000192610"/>
    </source>
</evidence>
<comment type="caution">
    <text evidence="3">The sequence shown here is derived from an EMBL/GenBank/DDBJ whole genome shotgun (WGS) entry which is preliminary data.</text>
</comment>
<feature type="signal peptide" evidence="1">
    <location>
        <begin position="1"/>
        <end position="23"/>
    </location>
</feature>
<dbReference type="InterPro" id="IPR000782">
    <property type="entry name" value="FAS1_domain"/>
</dbReference>
<protein>
    <recommendedName>
        <fullName evidence="2">FAS1 domain-containing protein</fullName>
    </recommendedName>
</protein>
<reference evidence="4" key="1">
    <citation type="submission" date="2016-04" db="EMBL/GenBank/DDBJ databases">
        <authorList>
            <person name="Chen L."/>
            <person name="Zhuang W."/>
            <person name="Wang G."/>
        </authorList>
    </citation>
    <scope>NUCLEOTIDE SEQUENCE [LARGE SCALE GENOMIC DNA]</scope>
    <source>
        <strain evidence="4">17621</strain>
    </source>
</reference>
<dbReference type="GO" id="GO:0005615">
    <property type="term" value="C:extracellular space"/>
    <property type="evidence" value="ECO:0007669"/>
    <property type="project" value="TreeGrafter"/>
</dbReference>
<evidence type="ECO:0000256" key="1">
    <source>
        <dbReference type="SAM" id="SignalP"/>
    </source>
</evidence>
<dbReference type="PANTHER" id="PTHR10900:SF77">
    <property type="entry name" value="FI19380P1"/>
    <property type="match status" value="1"/>
</dbReference>
<dbReference type="PROSITE" id="PS51257">
    <property type="entry name" value="PROKAR_LIPOPROTEIN"/>
    <property type="match status" value="1"/>
</dbReference>
<dbReference type="SUPFAM" id="SSF82153">
    <property type="entry name" value="FAS1 domain"/>
    <property type="match status" value="2"/>
</dbReference>
<organism evidence="3 4">
    <name type="scientific">Niastella yeongjuensis</name>
    <dbReference type="NCBI Taxonomy" id="354355"/>
    <lineage>
        <taxon>Bacteria</taxon>
        <taxon>Pseudomonadati</taxon>
        <taxon>Bacteroidota</taxon>
        <taxon>Chitinophagia</taxon>
        <taxon>Chitinophagales</taxon>
        <taxon>Chitinophagaceae</taxon>
        <taxon>Niastella</taxon>
    </lineage>
</organism>
<dbReference type="RefSeq" id="WP_081198621.1">
    <property type="nucleotide sequence ID" value="NZ_FOCZ01000001.1"/>
</dbReference>
<keyword evidence="1" id="KW-0732">Signal</keyword>
<dbReference type="EMBL" id="LVXG01000012">
    <property type="protein sequence ID" value="OQP50290.1"/>
    <property type="molecule type" value="Genomic_DNA"/>
</dbReference>
<dbReference type="Pfam" id="PF02469">
    <property type="entry name" value="Fasciclin"/>
    <property type="match status" value="2"/>
</dbReference>
<accession>A0A1V9EVY2</accession>
<feature type="domain" description="FAS1" evidence="2">
    <location>
        <begin position="43"/>
        <end position="172"/>
    </location>
</feature>
<keyword evidence="4" id="KW-1185">Reference proteome</keyword>
<dbReference type="SMART" id="SM00554">
    <property type="entry name" value="FAS1"/>
    <property type="match status" value="2"/>
</dbReference>
<dbReference type="InterPro" id="IPR050904">
    <property type="entry name" value="Adhesion/Biosynth-related"/>
</dbReference>
<dbReference type="PROSITE" id="PS50213">
    <property type="entry name" value="FAS1"/>
    <property type="match status" value="2"/>
</dbReference>
<dbReference type="Proteomes" id="UP000192610">
    <property type="component" value="Unassembled WGS sequence"/>
</dbReference>
<dbReference type="InterPro" id="IPR036378">
    <property type="entry name" value="FAS1_dom_sf"/>
</dbReference>
<feature type="chain" id="PRO_5010697808" description="FAS1 domain-containing protein" evidence="1">
    <location>
        <begin position="24"/>
        <end position="341"/>
    </location>
</feature>
<evidence type="ECO:0000313" key="3">
    <source>
        <dbReference type="EMBL" id="OQP50290.1"/>
    </source>
</evidence>
<name>A0A1V9EVY2_9BACT</name>
<dbReference type="AlphaFoldDB" id="A0A1V9EVY2"/>
<dbReference type="Gene3D" id="2.30.180.10">
    <property type="entry name" value="FAS1 domain"/>
    <property type="match status" value="2"/>
</dbReference>
<proteinExistence type="predicted"/>
<dbReference type="OrthoDB" id="1144324at2"/>
<evidence type="ECO:0000259" key="2">
    <source>
        <dbReference type="PROSITE" id="PS50213"/>
    </source>
</evidence>
<dbReference type="STRING" id="354355.SAMN05660816_00927"/>
<gene>
    <name evidence="3" type="ORF">A4H97_00120</name>
</gene>
<feature type="domain" description="FAS1" evidence="2">
    <location>
        <begin position="179"/>
        <end position="339"/>
    </location>
</feature>
<sequence>MINKSYRWLLGIAVLAMTMGACKKDTNDNGSTAPVQQYDKDYYGRQSFIIALNGSYERYDSALKKTRLIDTLAAPGPFTTFLLTNNASTWVYNFPNNVDVILKSLIVRGDVSLKTMPFGANQRFTTMAGNHLYISKYPAGADSAAWVVNGIPLNTIDISATNGHINVVDTGAIPHIEKYASVLAYVQSSADLTFFSLALKRTGLEKLLGDTAHTFTLLTPTDAAFKKSTDTSLNTYDGLLAADTAKLSRLIRFHILGDRYFYTDFTRKASTDTARLASLLPDAVVNFYYSTNWPGGNYFIGGVKPPAATAAGIFSPSYGTYLSDNIAANGVVHEIDNVLLP</sequence>
<dbReference type="PANTHER" id="PTHR10900">
    <property type="entry name" value="PERIOSTIN-RELATED"/>
    <property type="match status" value="1"/>
</dbReference>